<dbReference type="RefSeq" id="WP_202954560.1">
    <property type="nucleotide sequence ID" value="NZ_JAPCID010000029.1"/>
</dbReference>
<accession>A0ABT4RMH9</accession>
<keyword evidence="9" id="KW-1185">Reference proteome</keyword>
<organism evidence="8 9">
    <name type="scientific">Solirubrobacter deserti</name>
    <dbReference type="NCBI Taxonomy" id="2282478"/>
    <lineage>
        <taxon>Bacteria</taxon>
        <taxon>Bacillati</taxon>
        <taxon>Actinomycetota</taxon>
        <taxon>Thermoleophilia</taxon>
        <taxon>Solirubrobacterales</taxon>
        <taxon>Solirubrobacteraceae</taxon>
        <taxon>Solirubrobacter</taxon>
    </lineage>
</organism>
<dbReference type="InterPro" id="IPR003481">
    <property type="entry name" value="FliD_N"/>
</dbReference>
<protein>
    <recommendedName>
        <fullName evidence="5">Flagellar hook-associated protein 2</fullName>
        <shortName evidence="5">HAP2</shortName>
    </recommendedName>
    <alternativeName>
        <fullName evidence="5">Flagellar cap protein</fullName>
    </alternativeName>
</protein>
<keyword evidence="5" id="KW-0964">Secreted</keyword>
<evidence type="ECO:0000256" key="3">
    <source>
        <dbReference type="ARBA" id="ARBA00023054"/>
    </source>
</evidence>
<comment type="subunit">
    <text evidence="2 5">Homopentamer.</text>
</comment>
<dbReference type="Pfam" id="PF07195">
    <property type="entry name" value="FliD_C"/>
    <property type="match status" value="1"/>
</dbReference>
<dbReference type="Pfam" id="PF07196">
    <property type="entry name" value="Flagellin_IN"/>
    <property type="match status" value="1"/>
</dbReference>
<reference evidence="8" key="1">
    <citation type="submission" date="2022-10" db="EMBL/GenBank/DDBJ databases">
        <title>The WGS of Solirubrobacter sp. CPCC 204708.</title>
        <authorList>
            <person name="Jiang Z."/>
        </authorList>
    </citation>
    <scope>NUCLEOTIDE SEQUENCE</scope>
    <source>
        <strain evidence="8">CPCC 204708</strain>
    </source>
</reference>
<comment type="subcellular location">
    <subcellularLocation>
        <location evidence="5">Secreted</location>
    </subcellularLocation>
    <subcellularLocation>
        <location evidence="5">Bacterial flagellum</location>
    </subcellularLocation>
</comment>
<sequence length="467" mass="48427">MAISLSGMASGLDTESIISQLMAIEQNKVTAVQKRQVAVNQHKTDLSAIKAKLDAVKTAANDLQSATLWKPTQTTTSSDPTKIDVSVLGGAGIGGHSIQVDRLASSAQHGFDYAKGANAGKLTFAYSNDAASTVTIDIAANASAADVAAAVNANEKAPVYAAVVKDGATEKLVFSSRKTGANADFTVDTSQLGAGTTLTEDTSYQRTGPTLNAAIKVNGGAETNPESNILENIIPGVRVTLKGVSTSPVTVSTTQPAIDNDAIAKKITALVDAYNSVVTATRAEITEKRVPTATTTSDLQKGQLFGDSGMTSMLRQLKQTMTQAVSGLGLTGLADLGIGVPKAGASAEDARSGKLTVDQDKLKAAIASDYTKVRELFAGKGATKGMSGLITEYIGTQTGTNGIITGRMKTDDETVKGFNEQITKLNARMEKESARLKAQFAAMESALNASQTQQAWLTSQIGSLPSL</sequence>
<evidence type="ECO:0000313" key="8">
    <source>
        <dbReference type="EMBL" id="MDA0139774.1"/>
    </source>
</evidence>
<keyword evidence="8" id="KW-0282">Flagellum</keyword>
<dbReference type="InterPro" id="IPR040026">
    <property type="entry name" value="FliD"/>
</dbReference>
<dbReference type="Proteomes" id="UP001147700">
    <property type="component" value="Unassembled WGS sequence"/>
</dbReference>
<evidence type="ECO:0000313" key="9">
    <source>
        <dbReference type="Proteomes" id="UP001147700"/>
    </source>
</evidence>
<dbReference type="Pfam" id="PF02465">
    <property type="entry name" value="FliD_N"/>
    <property type="match status" value="1"/>
</dbReference>
<evidence type="ECO:0000256" key="1">
    <source>
        <dbReference type="ARBA" id="ARBA00009764"/>
    </source>
</evidence>
<evidence type="ECO:0000256" key="2">
    <source>
        <dbReference type="ARBA" id="ARBA00011255"/>
    </source>
</evidence>
<evidence type="ECO:0000256" key="4">
    <source>
        <dbReference type="ARBA" id="ARBA00023143"/>
    </source>
</evidence>
<keyword evidence="3 5" id="KW-0175">Coiled coil</keyword>
<keyword evidence="4 5" id="KW-0975">Bacterial flagellum</keyword>
<dbReference type="PANTHER" id="PTHR30288">
    <property type="entry name" value="FLAGELLAR CAP/ASSEMBLY PROTEIN FLID"/>
    <property type="match status" value="1"/>
</dbReference>
<feature type="domain" description="Flagellar hook-associated protein 2 C-terminal" evidence="7">
    <location>
        <begin position="212"/>
        <end position="449"/>
    </location>
</feature>
<dbReference type="InterPro" id="IPR010810">
    <property type="entry name" value="Flagellin_hook_IN_motif"/>
</dbReference>
<keyword evidence="8" id="KW-0966">Cell projection</keyword>
<evidence type="ECO:0000256" key="5">
    <source>
        <dbReference type="RuleBase" id="RU362066"/>
    </source>
</evidence>
<name>A0ABT4RMH9_9ACTN</name>
<dbReference type="EMBL" id="JAPCID010000029">
    <property type="protein sequence ID" value="MDA0139774.1"/>
    <property type="molecule type" value="Genomic_DNA"/>
</dbReference>
<comment type="similarity">
    <text evidence="1 5">Belongs to the FliD family.</text>
</comment>
<dbReference type="PANTHER" id="PTHR30288:SF0">
    <property type="entry name" value="FLAGELLAR HOOK-ASSOCIATED PROTEIN 2"/>
    <property type="match status" value="1"/>
</dbReference>
<evidence type="ECO:0000259" key="7">
    <source>
        <dbReference type="Pfam" id="PF07195"/>
    </source>
</evidence>
<feature type="coiled-coil region" evidence="5">
    <location>
        <begin position="415"/>
        <end position="446"/>
    </location>
</feature>
<dbReference type="InterPro" id="IPR010809">
    <property type="entry name" value="FliD_C"/>
</dbReference>
<gene>
    <name evidence="8" type="primary">fliD</name>
    <name evidence="8" type="ORF">OJ962_19890</name>
</gene>
<comment type="function">
    <text evidence="5">Required for morphogenesis and for the elongation of the flagellar filament by facilitating polymerization of the flagellin monomers at the tip of growing filament. Forms a capping structure, which prevents flagellin subunits (transported through the central channel of the flagellum) from leaking out without polymerization at the distal end.</text>
</comment>
<feature type="domain" description="Flagellar hook-associated protein 2 N-terminal" evidence="6">
    <location>
        <begin position="10"/>
        <end position="106"/>
    </location>
</feature>
<evidence type="ECO:0000259" key="6">
    <source>
        <dbReference type="Pfam" id="PF02465"/>
    </source>
</evidence>
<comment type="caution">
    <text evidence="8">The sequence shown here is derived from an EMBL/GenBank/DDBJ whole genome shotgun (WGS) entry which is preliminary data.</text>
</comment>
<keyword evidence="8" id="KW-0969">Cilium</keyword>
<proteinExistence type="inferred from homology"/>